<reference evidence="2" key="1">
    <citation type="submission" date="2021-03" db="EMBL/GenBank/DDBJ databases">
        <title>Evolutionary innovations through gain and loss of genes in the ectomycorrhizal Boletales.</title>
        <authorList>
            <person name="Wu G."/>
            <person name="Miyauchi S."/>
            <person name="Morin E."/>
            <person name="Yang Z.-L."/>
            <person name="Xu J."/>
            <person name="Martin F.M."/>
        </authorList>
    </citation>
    <scope>NUCLEOTIDE SEQUENCE</scope>
    <source>
        <strain evidence="2">BR01</strain>
    </source>
</reference>
<accession>A0A8I2YE94</accession>
<sequence>MQQVIGHDGICRRLDCWRVEVHRRSHHETLEDFARSKPNFEDLMEIANYLAREYIANYKLTCTRRKSATEWDKQNENNLLVNKYFVLYEELSYAMNIGDIARLESCIVV</sequence>
<dbReference type="AlphaFoldDB" id="A0A8I2YE94"/>
<organism evidence="2 3">
    <name type="scientific">Boletus reticuloceps</name>
    <dbReference type="NCBI Taxonomy" id="495285"/>
    <lineage>
        <taxon>Eukaryota</taxon>
        <taxon>Fungi</taxon>
        <taxon>Dikarya</taxon>
        <taxon>Basidiomycota</taxon>
        <taxon>Agaricomycotina</taxon>
        <taxon>Agaricomycetes</taxon>
        <taxon>Agaricomycetidae</taxon>
        <taxon>Boletales</taxon>
        <taxon>Boletineae</taxon>
        <taxon>Boletaceae</taxon>
        <taxon>Boletoideae</taxon>
        <taxon>Boletus</taxon>
    </lineage>
</organism>
<gene>
    <name evidence="2" type="ORF">JVT61DRAFT_12175</name>
</gene>
<evidence type="ECO:0000313" key="3">
    <source>
        <dbReference type="Proteomes" id="UP000683000"/>
    </source>
</evidence>
<evidence type="ECO:0000313" key="2">
    <source>
        <dbReference type="EMBL" id="KAG6370361.1"/>
    </source>
</evidence>
<dbReference type="EMBL" id="JAGFBS010000053">
    <property type="protein sequence ID" value="KAG6370361.1"/>
    <property type="molecule type" value="Genomic_DNA"/>
</dbReference>
<dbReference type="Proteomes" id="UP000683000">
    <property type="component" value="Unassembled WGS sequence"/>
</dbReference>
<protein>
    <recommendedName>
        <fullName evidence="1">DUF6589 domain-containing protein</fullName>
    </recommendedName>
</protein>
<dbReference type="Pfam" id="PF20231">
    <property type="entry name" value="DUF6589"/>
    <property type="match status" value="1"/>
</dbReference>
<comment type="caution">
    <text evidence="2">The sequence shown here is derived from an EMBL/GenBank/DDBJ whole genome shotgun (WGS) entry which is preliminary data.</text>
</comment>
<feature type="domain" description="DUF6589" evidence="1">
    <location>
        <begin position="1"/>
        <end position="107"/>
    </location>
</feature>
<proteinExistence type="predicted"/>
<dbReference type="OrthoDB" id="4743193at2759"/>
<evidence type="ECO:0000259" key="1">
    <source>
        <dbReference type="Pfam" id="PF20231"/>
    </source>
</evidence>
<name>A0A8I2YE94_9AGAM</name>
<keyword evidence="3" id="KW-1185">Reference proteome</keyword>
<dbReference type="InterPro" id="IPR046496">
    <property type="entry name" value="DUF6589"/>
</dbReference>